<evidence type="ECO:0000259" key="5">
    <source>
        <dbReference type="PROSITE" id="PS51898"/>
    </source>
</evidence>
<feature type="domain" description="Core-binding (CB)" evidence="6">
    <location>
        <begin position="118"/>
        <end position="199"/>
    </location>
</feature>
<organism evidence="7 8">
    <name type="scientific">Paraburkholderia kirstenboschensis</name>
    <dbReference type="NCBI Taxonomy" id="1245436"/>
    <lineage>
        <taxon>Bacteria</taxon>
        <taxon>Pseudomonadati</taxon>
        <taxon>Pseudomonadota</taxon>
        <taxon>Betaproteobacteria</taxon>
        <taxon>Burkholderiales</taxon>
        <taxon>Burkholderiaceae</taxon>
        <taxon>Paraburkholderia</taxon>
    </lineage>
</organism>
<evidence type="ECO:0000256" key="1">
    <source>
        <dbReference type="ARBA" id="ARBA00022908"/>
    </source>
</evidence>
<dbReference type="EMBL" id="CP136513">
    <property type="protein sequence ID" value="WOD18610.1"/>
    <property type="molecule type" value="Genomic_DNA"/>
</dbReference>
<dbReference type="PANTHER" id="PTHR30349">
    <property type="entry name" value="PHAGE INTEGRASE-RELATED"/>
    <property type="match status" value="1"/>
</dbReference>
<protein>
    <submittedName>
        <fullName evidence="7">Tyrosine-type recombinase/integrase</fullName>
    </submittedName>
</protein>
<dbReference type="PROSITE" id="PS51900">
    <property type="entry name" value="CB"/>
    <property type="match status" value="2"/>
</dbReference>
<dbReference type="Proteomes" id="UP001302652">
    <property type="component" value="Chromosome 1"/>
</dbReference>
<dbReference type="Gene3D" id="1.10.443.10">
    <property type="entry name" value="Intergrase catalytic core"/>
    <property type="match status" value="1"/>
</dbReference>
<keyword evidence="3" id="KW-0233">DNA recombination</keyword>
<dbReference type="Pfam" id="PF00589">
    <property type="entry name" value="Phage_integrase"/>
    <property type="match status" value="1"/>
</dbReference>
<sequence length="414" mass="46167">MADRSAGAPRYMEAGSLQSFVEAFSGTLQACRHSPLTVAGYTDSARHFSVWLRRSRISLDQIDRETLQRFAQHRCRCRCGGGKRQVHVSARYVRRVSRFISFLAEREVIGMAVLPVCKDIDPHIAAYQHWLRHHRGISDRTIDRHGRMITRLLPRLGNVPEQYNASVVLQTILDEARVSSPAQVKTIATALRGYLQFLTANGLCRPNLDDAVPTVPQWHLSALPRYLPSRSVDRLIDRCDLTTPHGIRDRAILLLLARLGLRAGDIIAMHISDISWKDGTLRVCGKGRQEVTLPLPQDAGEALLEYLLHARPHVDDDVVFLRSRAPYRRLQSSTNVSNVVRLALRRAGIDDAPTHGANLLRHSAATSMLRAGASLDAVGAVLRHRSIDTTAHYAKVDILMLQQIAQPWPGGVSC</sequence>
<evidence type="ECO:0000313" key="7">
    <source>
        <dbReference type="EMBL" id="WOD18610.1"/>
    </source>
</evidence>
<dbReference type="InterPro" id="IPR050090">
    <property type="entry name" value="Tyrosine_recombinase_XerCD"/>
</dbReference>
<dbReference type="InterPro" id="IPR013762">
    <property type="entry name" value="Integrase-like_cat_sf"/>
</dbReference>
<dbReference type="InterPro" id="IPR011010">
    <property type="entry name" value="DNA_brk_join_enz"/>
</dbReference>
<feature type="domain" description="Tyr recombinase" evidence="5">
    <location>
        <begin position="222"/>
        <end position="406"/>
    </location>
</feature>
<dbReference type="InterPro" id="IPR002104">
    <property type="entry name" value="Integrase_catalytic"/>
</dbReference>
<reference evidence="7 8" key="1">
    <citation type="submission" date="2023-10" db="EMBL/GenBank/DDBJ databases">
        <title>Surface-active antibiotics is a multifunctional adaptation for post-fire microbes.</title>
        <authorList>
            <person name="Liu M.D."/>
            <person name="Du Y."/>
            <person name="Koupaei S.K."/>
            <person name="Kim N.R."/>
            <person name="Zhang W."/>
            <person name="Traxler M.F."/>
        </authorList>
    </citation>
    <scope>NUCLEOTIDE SEQUENCE [LARGE SCALE GENOMIC DNA]</scope>
    <source>
        <strain evidence="7 8">F3</strain>
    </source>
</reference>
<dbReference type="SUPFAM" id="SSF56349">
    <property type="entry name" value="DNA breaking-rejoining enzymes"/>
    <property type="match status" value="1"/>
</dbReference>
<dbReference type="PANTHER" id="PTHR30349:SF90">
    <property type="entry name" value="TYROSINE RECOMBINASE XERD"/>
    <property type="match status" value="1"/>
</dbReference>
<proteinExistence type="predicted"/>
<evidence type="ECO:0000259" key="6">
    <source>
        <dbReference type="PROSITE" id="PS51900"/>
    </source>
</evidence>
<dbReference type="InterPro" id="IPR044068">
    <property type="entry name" value="CB"/>
</dbReference>
<keyword evidence="1" id="KW-0229">DNA integration</keyword>
<dbReference type="RefSeq" id="WP_317020872.1">
    <property type="nucleotide sequence ID" value="NZ_CP136513.1"/>
</dbReference>
<dbReference type="InterPro" id="IPR010998">
    <property type="entry name" value="Integrase_recombinase_N"/>
</dbReference>
<evidence type="ECO:0000256" key="4">
    <source>
        <dbReference type="PROSITE-ProRule" id="PRU01248"/>
    </source>
</evidence>
<evidence type="ECO:0000256" key="2">
    <source>
        <dbReference type="ARBA" id="ARBA00023125"/>
    </source>
</evidence>
<evidence type="ECO:0000256" key="3">
    <source>
        <dbReference type="ARBA" id="ARBA00023172"/>
    </source>
</evidence>
<gene>
    <name evidence="7" type="ORF">RW095_38510</name>
</gene>
<dbReference type="PROSITE" id="PS51898">
    <property type="entry name" value="TYR_RECOMBINASE"/>
    <property type="match status" value="1"/>
</dbReference>
<name>A0ABZ0EN64_9BURK</name>
<feature type="domain" description="Core-binding (CB)" evidence="6">
    <location>
        <begin position="15"/>
        <end position="104"/>
    </location>
</feature>
<evidence type="ECO:0000313" key="8">
    <source>
        <dbReference type="Proteomes" id="UP001302652"/>
    </source>
</evidence>
<dbReference type="Gene3D" id="1.10.150.130">
    <property type="match status" value="1"/>
</dbReference>
<keyword evidence="8" id="KW-1185">Reference proteome</keyword>
<accession>A0ABZ0EN64</accession>
<keyword evidence="2 4" id="KW-0238">DNA-binding</keyword>